<accession>A0A255EAZ8</accession>
<organism evidence="2 3">
    <name type="scientific">Parenemella sanctibonifatiensis</name>
    <dbReference type="NCBI Taxonomy" id="2016505"/>
    <lineage>
        <taxon>Bacteria</taxon>
        <taxon>Bacillati</taxon>
        <taxon>Actinomycetota</taxon>
        <taxon>Actinomycetes</taxon>
        <taxon>Propionibacteriales</taxon>
        <taxon>Propionibacteriaceae</taxon>
        <taxon>Parenemella</taxon>
    </lineage>
</organism>
<dbReference type="GO" id="GO:0016787">
    <property type="term" value="F:hydrolase activity"/>
    <property type="evidence" value="ECO:0007669"/>
    <property type="project" value="UniProtKB-KW"/>
</dbReference>
<gene>
    <name evidence="2" type="ORF">CGZ92_03240</name>
</gene>
<evidence type="ECO:0000313" key="2">
    <source>
        <dbReference type="EMBL" id="OYN88738.1"/>
    </source>
</evidence>
<keyword evidence="2" id="KW-0378">Hydrolase</keyword>
<dbReference type="Gene3D" id="3.40.50.1820">
    <property type="entry name" value="alpha/beta hydrolase"/>
    <property type="match status" value="1"/>
</dbReference>
<dbReference type="InterPro" id="IPR051044">
    <property type="entry name" value="MAG_DAG_Lipase"/>
</dbReference>
<feature type="domain" description="Serine aminopeptidase S33" evidence="1">
    <location>
        <begin position="73"/>
        <end position="276"/>
    </location>
</feature>
<evidence type="ECO:0000313" key="3">
    <source>
        <dbReference type="Proteomes" id="UP000216533"/>
    </source>
</evidence>
<dbReference type="Proteomes" id="UP000216533">
    <property type="component" value="Unassembled WGS sequence"/>
</dbReference>
<dbReference type="InterPro" id="IPR029058">
    <property type="entry name" value="AB_hydrolase_fold"/>
</dbReference>
<dbReference type="InterPro" id="IPR022742">
    <property type="entry name" value="Hydrolase_4"/>
</dbReference>
<comment type="caution">
    <text evidence="2">The sequence shown here is derived from an EMBL/GenBank/DDBJ whole genome shotgun (WGS) entry which is preliminary data.</text>
</comment>
<reference evidence="2 3" key="1">
    <citation type="submission" date="2017-07" db="EMBL/GenBank/DDBJ databases">
        <title>Draft whole genome sequences of clinical Proprionibacteriaceae strains.</title>
        <authorList>
            <person name="Bernier A.-M."/>
            <person name="Bernard K."/>
            <person name="Domingo M.-C."/>
        </authorList>
    </citation>
    <scope>NUCLEOTIDE SEQUENCE [LARGE SCALE GENOMIC DNA]</scope>
    <source>
        <strain evidence="2 3">NML 160184</strain>
    </source>
</reference>
<dbReference type="SUPFAM" id="SSF53474">
    <property type="entry name" value="alpha/beta-Hydrolases"/>
    <property type="match status" value="1"/>
</dbReference>
<dbReference type="Pfam" id="PF12146">
    <property type="entry name" value="Hydrolase_4"/>
    <property type="match status" value="1"/>
</dbReference>
<sequence>MTTGTATADTPPAESDWHPDFLDGFSARRLPLHDVPEVVGESVDDPYATVVRLDRDAPSQERAEMSGDQADRHPREAVLYLHGWNDYFFQAHVAQWWADRDVDFYALDLRRCGRSLVAGQLPGYVNDLTEYYEEVDRAYELVAQHHDRVWLMGHSTGGLVASLWAHDRPGRAAALVLNSPWLEFQGSAAGRALGATLLSGIGRRRPTTVLPVRDTGFYARTIHSRYDGSWDYDLTLKPNPSQPIRVGWLRAALRGHQRVAQGLDIQAPVLVMCSTRSDLRMRWSPQMAYADIVLDVEQIAMRAHHLGRRVLISRIEGGMHDLTLSKEPARSETFATMAAFVAGVRERLNHDDQLATAGVASVAGSETMAQ</sequence>
<protein>
    <submittedName>
        <fullName evidence="2">Alpha/beta hydrolase</fullName>
    </submittedName>
</protein>
<proteinExistence type="predicted"/>
<dbReference type="EMBL" id="NMVI01000011">
    <property type="protein sequence ID" value="OYN88738.1"/>
    <property type="molecule type" value="Genomic_DNA"/>
</dbReference>
<name>A0A255EAZ8_9ACTN</name>
<dbReference type="PANTHER" id="PTHR11614">
    <property type="entry name" value="PHOSPHOLIPASE-RELATED"/>
    <property type="match status" value="1"/>
</dbReference>
<dbReference type="AlphaFoldDB" id="A0A255EAZ8"/>
<evidence type="ECO:0000259" key="1">
    <source>
        <dbReference type="Pfam" id="PF12146"/>
    </source>
</evidence>